<dbReference type="PROSITE" id="PS50111">
    <property type="entry name" value="CHEMOTAXIS_TRANSDUC_2"/>
    <property type="match status" value="1"/>
</dbReference>
<dbReference type="Pfam" id="PF12729">
    <property type="entry name" value="4HB_MCP_1"/>
    <property type="match status" value="1"/>
</dbReference>
<dbReference type="Gene3D" id="6.10.340.10">
    <property type="match status" value="1"/>
</dbReference>
<accession>A0ABN8FXG2</accession>
<feature type="domain" description="Methyl-accepting transducer" evidence="8">
    <location>
        <begin position="278"/>
        <end position="514"/>
    </location>
</feature>
<evidence type="ECO:0000256" key="6">
    <source>
        <dbReference type="PROSITE-ProRule" id="PRU00284"/>
    </source>
</evidence>
<dbReference type="Pfam" id="PF00672">
    <property type="entry name" value="HAMP"/>
    <property type="match status" value="1"/>
</dbReference>
<feature type="transmembrane region" description="Helical" evidence="7">
    <location>
        <begin position="181"/>
        <end position="204"/>
    </location>
</feature>
<dbReference type="InterPro" id="IPR004090">
    <property type="entry name" value="Chemotax_Me-accpt_rcpt"/>
</dbReference>
<dbReference type="CDD" id="cd11386">
    <property type="entry name" value="MCP_signal"/>
    <property type="match status" value="1"/>
</dbReference>
<dbReference type="InterPro" id="IPR004089">
    <property type="entry name" value="MCPsignal_dom"/>
</dbReference>
<keyword evidence="11" id="KW-1185">Reference proteome</keyword>
<dbReference type="SUPFAM" id="SSF58104">
    <property type="entry name" value="Methyl-accepting chemotaxis protein (MCP) signaling domain"/>
    <property type="match status" value="1"/>
</dbReference>
<keyword evidence="7" id="KW-0812">Transmembrane</keyword>
<organism evidence="10 11">
    <name type="scientific">Paenibacillus auburnensis</name>
    <dbReference type="NCBI Taxonomy" id="2905649"/>
    <lineage>
        <taxon>Bacteria</taxon>
        <taxon>Bacillati</taxon>
        <taxon>Bacillota</taxon>
        <taxon>Bacilli</taxon>
        <taxon>Bacillales</taxon>
        <taxon>Paenibacillaceae</taxon>
        <taxon>Paenibacillus</taxon>
    </lineage>
</organism>
<dbReference type="RefSeq" id="WP_236328742.1">
    <property type="nucleotide sequence ID" value="NZ_CAKMMG010000001.1"/>
</dbReference>
<protein>
    <recommendedName>
        <fullName evidence="12">Methyl-accepting chemotaxis protein</fullName>
    </recommendedName>
</protein>
<reference evidence="10" key="1">
    <citation type="submission" date="2022-01" db="EMBL/GenBank/DDBJ databases">
        <authorList>
            <person name="Criscuolo A."/>
        </authorList>
    </citation>
    <scope>NUCLEOTIDE SEQUENCE</scope>
    <source>
        <strain evidence="10">CIP111892</strain>
    </source>
</reference>
<dbReference type="SMART" id="SM00283">
    <property type="entry name" value="MA"/>
    <property type="match status" value="1"/>
</dbReference>
<dbReference type="PANTHER" id="PTHR32089:SF112">
    <property type="entry name" value="LYSOZYME-LIKE PROTEIN-RELATED"/>
    <property type="match status" value="1"/>
</dbReference>
<evidence type="ECO:0000256" key="3">
    <source>
        <dbReference type="ARBA" id="ARBA00023136"/>
    </source>
</evidence>
<proteinExistence type="inferred from homology"/>
<keyword evidence="4 6" id="KW-0807">Transducer</keyword>
<keyword evidence="3 7" id="KW-0472">Membrane</keyword>
<dbReference type="Proteomes" id="UP000838324">
    <property type="component" value="Unassembled WGS sequence"/>
</dbReference>
<dbReference type="CDD" id="cd06225">
    <property type="entry name" value="HAMP"/>
    <property type="match status" value="1"/>
</dbReference>
<keyword evidence="7" id="KW-1133">Transmembrane helix</keyword>
<evidence type="ECO:0008006" key="12">
    <source>
        <dbReference type="Google" id="ProtNLM"/>
    </source>
</evidence>
<feature type="transmembrane region" description="Helical" evidence="7">
    <location>
        <begin position="9"/>
        <end position="30"/>
    </location>
</feature>
<comment type="subcellular location">
    <subcellularLocation>
        <location evidence="1">Cell membrane</location>
    </subcellularLocation>
</comment>
<evidence type="ECO:0000313" key="10">
    <source>
        <dbReference type="EMBL" id="CAH1190508.1"/>
    </source>
</evidence>
<dbReference type="SMART" id="SM00304">
    <property type="entry name" value="HAMP"/>
    <property type="match status" value="1"/>
</dbReference>
<evidence type="ECO:0000259" key="9">
    <source>
        <dbReference type="PROSITE" id="PS50885"/>
    </source>
</evidence>
<gene>
    <name evidence="10" type="ORF">PAECIP111892_00221</name>
</gene>
<dbReference type="PROSITE" id="PS50885">
    <property type="entry name" value="HAMP"/>
    <property type="match status" value="1"/>
</dbReference>
<evidence type="ECO:0000256" key="7">
    <source>
        <dbReference type="SAM" id="Phobius"/>
    </source>
</evidence>
<dbReference type="PRINTS" id="PR00260">
    <property type="entry name" value="CHEMTRNSDUCR"/>
</dbReference>
<evidence type="ECO:0000256" key="1">
    <source>
        <dbReference type="ARBA" id="ARBA00004236"/>
    </source>
</evidence>
<evidence type="ECO:0000256" key="5">
    <source>
        <dbReference type="ARBA" id="ARBA00029447"/>
    </source>
</evidence>
<sequence length="565" mass="60106">MFKGIRARILMGFTAVILVFIFAIAGNTFFQGKATMLSDQINRNYSKLTLVQELTDSIRTADGLAARYVMSNTDGDRKTNLTAYEAEIPEITAAITELKNTGLNEAELAGITDLETGWSTYLTTLDSAFALAKEGNFPAAQKEFTNLSLDKIIDSQLVFENMLNEEIAAEQSQAEAHRGSAMGISLGVTGLSVLLAAVIALLLSQRILKPIRDMNGQLMEIADGEADLTRKLTVRTRDEIGEMARHFNRMTDNLGRIIGQVSQSANSLAVSSSKLTSDSGMTAATTERIADIMGTVASGTDKQMNDLQTNMTTILEMSAAIQQIAASVQDISDASLRSADYAISGDESLQAASRQMASINRSIQSLSQQVLGFVERSQEIGSIVDVIKGITSQTNMLALNATIEAARAGEQGRGFAVVADQVRKLAEQSGESASLIAGMAASIQTDAASAVKMMKSSMNEVEEGTGIIEQAGRSFGEIRISIDTLAGQIQEVSGAVEEMTAATDEIVVSIRNVTEISETTASNTQHVSAASQEQMASVEQIASSASNLSTMAQGLQGLVARFNVA</sequence>
<dbReference type="Gene3D" id="1.10.287.950">
    <property type="entry name" value="Methyl-accepting chemotaxis protein"/>
    <property type="match status" value="1"/>
</dbReference>
<evidence type="ECO:0000256" key="4">
    <source>
        <dbReference type="ARBA" id="ARBA00023224"/>
    </source>
</evidence>
<comment type="caution">
    <text evidence="10">The sequence shown here is derived from an EMBL/GenBank/DDBJ whole genome shotgun (WGS) entry which is preliminary data.</text>
</comment>
<dbReference type="Pfam" id="PF00015">
    <property type="entry name" value="MCPsignal"/>
    <property type="match status" value="1"/>
</dbReference>
<dbReference type="EMBL" id="CAKMMG010000001">
    <property type="protein sequence ID" value="CAH1190508.1"/>
    <property type="molecule type" value="Genomic_DNA"/>
</dbReference>
<comment type="similarity">
    <text evidence="5">Belongs to the methyl-accepting chemotaxis (MCP) protein family.</text>
</comment>
<dbReference type="PANTHER" id="PTHR32089">
    <property type="entry name" value="METHYL-ACCEPTING CHEMOTAXIS PROTEIN MCPB"/>
    <property type="match status" value="1"/>
</dbReference>
<feature type="domain" description="HAMP" evidence="9">
    <location>
        <begin position="205"/>
        <end position="259"/>
    </location>
</feature>
<keyword evidence="2" id="KW-1003">Cell membrane</keyword>
<evidence type="ECO:0000256" key="2">
    <source>
        <dbReference type="ARBA" id="ARBA00022475"/>
    </source>
</evidence>
<name>A0ABN8FXG2_9BACL</name>
<dbReference type="InterPro" id="IPR003660">
    <property type="entry name" value="HAMP_dom"/>
</dbReference>
<evidence type="ECO:0000313" key="11">
    <source>
        <dbReference type="Proteomes" id="UP000838324"/>
    </source>
</evidence>
<dbReference type="InterPro" id="IPR024478">
    <property type="entry name" value="HlyB_4HB_MCP"/>
</dbReference>
<evidence type="ECO:0000259" key="8">
    <source>
        <dbReference type="PROSITE" id="PS50111"/>
    </source>
</evidence>